<evidence type="ECO:0000313" key="3">
    <source>
        <dbReference type="EMBL" id="QGX97224.1"/>
    </source>
</evidence>
<evidence type="ECO:0000256" key="1">
    <source>
        <dbReference type="SAM" id="MobiDB-lite"/>
    </source>
</evidence>
<sequence>MKLIRDIISEKRQMGARAISQPEPEPAPLDTPQEDEVLSQEPFTSFDEASADIPADAQSDDEFAAFFADEDDPFAVEPDQVSESDEDSELDQMPEPDLTSEPVQVDQPSTPTDAEPSQRPSKLVLGKAYSLDVEDETDDEDDEEMDLSAFVPEARALTPDQERESEQSLRNVFRELNTTPQAPQDAPAADPVRDPAPETQGHIAEPAPARPTEAPQYRAETPDPVQPHPAQVATGGVEVPKPAPGRGMSRHGRVKTRLLGFNTSMGDEIDPIKNSAEAEPAAFVSFPVGWLIVVEGEGRGSAFSLFNGVSNIGRGKDQTVCLDFGDNSISREAHASIAYDPRQQSFFIGHCGKANIVRRNDRPILSTEELSAGDHITIGETVLRFVPLCGPDFSWEKNTSPDQARAAHG</sequence>
<evidence type="ECO:0000259" key="2">
    <source>
        <dbReference type="Pfam" id="PF00498"/>
    </source>
</evidence>
<dbReference type="AlphaFoldDB" id="A0A6I6IMB1"/>
<dbReference type="RefSeq" id="WP_157705730.1">
    <property type="nucleotide sequence ID" value="NZ_CP034348.1"/>
</dbReference>
<dbReference type="InterPro" id="IPR008984">
    <property type="entry name" value="SMAD_FHA_dom_sf"/>
</dbReference>
<organism evidence="3 4">
    <name type="scientific">Roseovarius faecimaris</name>
    <dbReference type="NCBI Taxonomy" id="2494550"/>
    <lineage>
        <taxon>Bacteria</taxon>
        <taxon>Pseudomonadati</taxon>
        <taxon>Pseudomonadota</taxon>
        <taxon>Alphaproteobacteria</taxon>
        <taxon>Rhodobacterales</taxon>
        <taxon>Roseobacteraceae</taxon>
        <taxon>Roseovarius</taxon>
    </lineage>
</organism>
<dbReference type="Gene3D" id="2.60.200.20">
    <property type="match status" value="1"/>
</dbReference>
<protein>
    <submittedName>
        <fullName evidence="3">FHA domain-containing protein</fullName>
    </submittedName>
</protein>
<dbReference type="CDD" id="cd00060">
    <property type="entry name" value="FHA"/>
    <property type="match status" value="1"/>
</dbReference>
<dbReference type="OrthoDB" id="370565at2"/>
<proteinExistence type="predicted"/>
<dbReference type="EMBL" id="CP034348">
    <property type="protein sequence ID" value="QGX97224.1"/>
    <property type="molecule type" value="Genomic_DNA"/>
</dbReference>
<dbReference type="KEGG" id="rom:EI983_02605"/>
<feature type="compositionally biased region" description="Basic and acidic residues" evidence="1">
    <location>
        <begin position="1"/>
        <end position="13"/>
    </location>
</feature>
<feature type="domain" description="FHA" evidence="2">
    <location>
        <begin position="312"/>
        <end position="379"/>
    </location>
</feature>
<evidence type="ECO:0000313" key="4">
    <source>
        <dbReference type="Proteomes" id="UP000428330"/>
    </source>
</evidence>
<dbReference type="Pfam" id="PF00498">
    <property type="entry name" value="FHA"/>
    <property type="match status" value="1"/>
</dbReference>
<dbReference type="Proteomes" id="UP000428330">
    <property type="component" value="Chromosome"/>
</dbReference>
<feature type="region of interest" description="Disordered" evidence="1">
    <location>
        <begin position="1"/>
        <end position="250"/>
    </location>
</feature>
<dbReference type="InterPro" id="IPR000253">
    <property type="entry name" value="FHA_dom"/>
</dbReference>
<reference evidence="4" key="1">
    <citation type="submission" date="2018-12" db="EMBL/GenBank/DDBJ databases">
        <title>Complete genome sequence of Roseovarius sp. MME-070.</title>
        <authorList>
            <person name="Nam Y.-D."/>
            <person name="Kang J."/>
            <person name="Chung W.-H."/>
            <person name="Park Y.S."/>
        </authorList>
    </citation>
    <scope>NUCLEOTIDE SEQUENCE [LARGE SCALE GENOMIC DNA]</scope>
    <source>
        <strain evidence="4">MME-070</strain>
    </source>
</reference>
<dbReference type="SUPFAM" id="SSF49879">
    <property type="entry name" value="SMAD/FHA domain"/>
    <property type="match status" value="1"/>
</dbReference>
<keyword evidence="4" id="KW-1185">Reference proteome</keyword>
<feature type="compositionally biased region" description="Acidic residues" evidence="1">
    <location>
        <begin position="132"/>
        <end position="146"/>
    </location>
</feature>
<gene>
    <name evidence="3" type="ORF">EI983_02605</name>
</gene>
<feature type="compositionally biased region" description="Acidic residues" evidence="1">
    <location>
        <begin position="58"/>
        <end position="94"/>
    </location>
</feature>
<name>A0A6I6IMB1_9RHOB</name>
<feature type="compositionally biased region" description="Low complexity" evidence="1">
    <location>
        <begin position="180"/>
        <end position="190"/>
    </location>
</feature>
<accession>A0A6I6IMB1</accession>
<feature type="compositionally biased region" description="Low complexity" evidence="1">
    <location>
        <begin position="204"/>
        <end position="215"/>
    </location>
</feature>